<evidence type="ECO:0000256" key="3">
    <source>
        <dbReference type="SAM" id="SignalP"/>
    </source>
</evidence>
<feature type="transmembrane region" description="Helical" evidence="2">
    <location>
        <begin position="1572"/>
        <end position="1595"/>
    </location>
</feature>
<dbReference type="InterPro" id="IPR013424">
    <property type="entry name" value="Ice-binding_C"/>
</dbReference>
<sequence>MMNKLTFPLSMGVSMALSVAHADVVVKADNGTSLVTGSSWVDGSAPTDADIAVFNDTYKQTGSLGTGAGLTYYGIRLDGVSVATDVVVNNTTYNNFVSSKEGGIDMSAAVRDLKIVGYVAAGDQEWSLASGRTLTLGGTRFTGTGDVNITGDGTTVINTNGSGAYSGTMTLSGGLLTLNDLDGGDVMVNDAGTLSGEAQMGGDLTLGSSAGASFMMNASTSGALGVANLNLVGTNNVVISGAVTAPGTHDVLTYSNLASGSLANLQVDTASSAKFRNTPTLADTGSAITMTFAAGDNVTWTGANSNAWDVATTQNWNNGAATEFYQLDSVTFNDSASEFTVDVTEDVSVGSITFDNMTAYTLNGAGGITLSSGITANGDATVNNTLAIEGTQNFSAGAGARLTLEGNISGTGGIVFSGPGTMDLSGRSTFSGGVTVNSGEVILSGGGWYQNTAQGSGMLTVNAGATAVNWGSHSFGGGSNPNRHMTLNGGTFQFRSTSYVGDIWMTGGTIENYTGSSGELRTRNGGGGTTVTVEDSAIQSVISVKYNTYANSIITVNDPDTDFLMSGQILGSKKITKNGVGSLLLTANSTGYTGVVEVQSGTLKIGDGGNTGSLGSGGITNNAALIINRSDALTMVNDISGTGTLEKTGAGTLTLTGANTYTGVTTISQGVLSVGDGGTTGTLGSGAVTNNAALVVNRSDALSMGNLISGSGTLEKKGAGTLTLTAANDYTGATTVTEGVLALTGAGAIGSSSSVTIQSGATLDVSALAGGLVVNSGQTLAGEGSITGNVVLATGSGLNVDTASAEMLGISGNLDSSAGGVVVTLSELSNGTISVMSYGGTYTGTAASDFSLTNTTRAANFSSTAASNGEIQVDIGSESKIWSNATANGQWDVNASTNWTGGSDLLFFELDSVTFGDTGAGTVTLQSDLAANDVTFANTAGNDYVLEDLTDGAESLEVTGTLSVTGSGNVTLNASLSNLGGLSHTGTGTLTFASSTDQSYSTAFSGSGAMVKSGPSTMTLTGNGDTTGSFTIDGGTLSLGDGGNSGSLGSGSIVNNAALVINRGNGFTLENAISGSGTLDFIGNGTNSSNFVIGGDSSGFTGAVSIEGARVNVDGGELGTGAMTVKDTGQLWLRTGTLSNALNLNGNGVTEAAGQLGAVRFDDGTELAGSVTLQSDARLTTWIGASATVSGSIGGVGNLEKTGTGSLTLTADNSYTGSTTISQGTLKVGNGGTTGSLGTGAVINNGTLVFDRSDTVTLNGITGGGTITKQGTGLLEVTGDVKANTTSDYITWNFNEGTVAVSKRDQLHDDGISGPAATVFTFDGGTLLYRDGWNDGGNQDNIGSYKQFQINAGGATMSTESNVNVNIDSVIKGSGTLTKTGTGTLTLSTANTYTGKTTIDEGLLSLGVSGSIAASSEIEVKAGASFDVLDVGSTFELQDGQKLGGAGQVLGPIELAQGSVLAPGSSAGTLTMNSSLMLGTGSFLDFELSGSDQTTGSNINDLVAGITDLTLDGTLNVTELVTNDFLNAQSGDRWVLMEYSGTLTDNGLDLGTLPTLTAGLDFELDITTGGQVALTVIPEPSTFTLFGLGAFALILRRKR</sequence>
<dbReference type="Gene3D" id="2.160.20.20">
    <property type="match status" value="2"/>
</dbReference>
<dbReference type="RefSeq" id="WP_178933286.1">
    <property type="nucleotide sequence ID" value="NZ_JACBAZ010000004.1"/>
</dbReference>
<name>A0A851GGM9_9BACT</name>
<dbReference type="InterPro" id="IPR013425">
    <property type="entry name" value="Autotrns_rpt"/>
</dbReference>
<dbReference type="NCBIfam" id="TIGR02595">
    <property type="entry name" value="PEP_CTERM"/>
    <property type="match status" value="1"/>
</dbReference>
<dbReference type="NCBIfam" id="TIGR02601">
    <property type="entry name" value="autotrns_rpt"/>
    <property type="match status" value="6"/>
</dbReference>
<comment type="caution">
    <text evidence="5">The sequence shown here is derived from an EMBL/GenBank/DDBJ whole genome shotgun (WGS) entry which is preliminary data.</text>
</comment>
<dbReference type="InterPro" id="IPR012332">
    <property type="entry name" value="Autotransporter_pectin_lyase_C"/>
</dbReference>
<dbReference type="PANTHER" id="PTHR35037:SF3">
    <property type="entry name" value="C-TERMINAL REGION OF AIDA-LIKE PROTEIN"/>
    <property type="match status" value="1"/>
</dbReference>
<keyword evidence="2" id="KW-1133">Transmembrane helix</keyword>
<organism evidence="5 6">
    <name type="scientific">Oceaniferula marina</name>
    <dbReference type="NCBI Taxonomy" id="2748318"/>
    <lineage>
        <taxon>Bacteria</taxon>
        <taxon>Pseudomonadati</taxon>
        <taxon>Verrucomicrobiota</taxon>
        <taxon>Verrucomicrobiia</taxon>
        <taxon>Verrucomicrobiales</taxon>
        <taxon>Verrucomicrobiaceae</taxon>
        <taxon>Oceaniferula</taxon>
    </lineage>
</organism>
<feature type="domain" description="Ice-binding protein C-terminal" evidence="4">
    <location>
        <begin position="1577"/>
        <end position="1598"/>
    </location>
</feature>
<keyword evidence="2" id="KW-0472">Membrane</keyword>
<evidence type="ECO:0000256" key="1">
    <source>
        <dbReference type="ARBA" id="ARBA00022729"/>
    </source>
</evidence>
<keyword evidence="2" id="KW-0812">Transmembrane</keyword>
<evidence type="ECO:0000259" key="4">
    <source>
        <dbReference type="Pfam" id="PF07589"/>
    </source>
</evidence>
<reference evidence="5 6" key="1">
    <citation type="submission" date="2020-07" db="EMBL/GenBank/DDBJ databases">
        <title>Roseicoccus Jingziensis gen. nov., sp. nov., isolated from coastal seawater.</title>
        <authorList>
            <person name="Feng X."/>
        </authorList>
    </citation>
    <scope>NUCLEOTIDE SEQUENCE [LARGE SCALE GENOMIC DNA]</scope>
    <source>
        <strain evidence="5 6">N1E253</strain>
    </source>
</reference>
<evidence type="ECO:0000256" key="2">
    <source>
        <dbReference type="SAM" id="Phobius"/>
    </source>
</evidence>
<dbReference type="PANTHER" id="PTHR35037">
    <property type="entry name" value="C-TERMINAL REGION OF AIDA-LIKE PROTEIN"/>
    <property type="match status" value="1"/>
</dbReference>
<evidence type="ECO:0000313" key="5">
    <source>
        <dbReference type="EMBL" id="NWK56516.1"/>
    </source>
</evidence>
<dbReference type="Pfam" id="PF12951">
    <property type="entry name" value="PATR"/>
    <property type="match status" value="7"/>
</dbReference>
<dbReference type="SUPFAM" id="SSF51126">
    <property type="entry name" value="Pectin lyase-like"/>
    <property type="match status" value="4"/>
</dbReference>
<gene>
    <name evidence="5" type="ORF">HW115_12920</name>
</gene>
<dbReference type="InterPro" id="IPR051551">
    <property type="entry name" value="Autotransporter_adhesion"/>
</dbReference>
<dbReference type="EMBL" id="JACBAZ010000004">
    <property type="protein sequence ID" value="NWK56516.1"/>
    <property type="molecule type" value="Genomic_DNA"/>
</dbReference>
<evidence type="ECO:0000313" key="6">
    <source>
        <dbReference type="Proteomes" id="UP000557872"/>
    </source>
</evidence>
<accession>A0A851GGM9</accession>
<dbReference type="Pfam" id="PF07589">
    <property type="entry name" value="PEP-CTERM"/>
    <property type="match status" value="1"/>
</dbReference>
<keyword evidence="6" id="KW-1185">Reference proteome</keyword>
<feature type="chain" id="PRO_5032660096" evidence="3">
    <location>
        <begin position="23"/>
        <end position="1599"/>
    </location>
</feature>
<dbReference type="Proteomes" id="UP000557872">
    <property type="component" value="Unassembled WGS sequence"/>
</dbReference>
<dbReference type="InterPro" id="IPR011050">
    <property type="entry name" value="Pectin_lyase_fold/virulence"/>
</dbReference>
<protein>
    <submittedName>
        <fullName evidence="5">Autotransporter-associated beta strand repeat-containing protein</fullName>
    </submittedName>
</protein>
<feature type="signal peptide" evidence="3">
    <location>
        <begin position="1"/>
        <end position="22"/>
    </location>
</feature>
<keyword evidence="1 3" id="KW-0732">Signal</keyword>
<proteinExistence type="predicted"/>